<proteinExistence type="predicted"/>
<gene>
    <name evidence="1" type="ORF">M9H77_19560</name>
</gene>
<dbReference type="Proteomes" id="UP001060085">
    <property type="component" value="Linkage Group LG04"/>
</dbReference>
<sequence length="421" mass="47004">MRKMASKMVAETISKMLIKPSSPTPESLSRYNLSYNDQVISLFYGSFAVLYSNTGHEISTIRQLLQDSLSRILVSYYPLAGRLVENDYIHCNDQGAEFVEVRVNCSMNDILKQPSQLQDVVLPPVAHAAEDSLVVVKLTHFDCGGIAIAVGVSHKVADGCTIFEFMKDLADSTRLPSHSPTPLLTSDSVFPHGDDVKIIEPNIDECQNYVGRRFVFSAEAIERLKSKAVESGIQKPTRSEVVTSFLYHCALVSTRSVNGGIPRPSVILPAINLRQQLGLPNNSVGNIYTFFCFINEDEKVMEFPEVIGKLRESKLKVKDISKEKLTLGEQLEEMKKSLNEHNISSFDLYLFSSLCGFKYYDLDFGWGKPVRTCAFQPRAKDAMIFLDSQEGGIEALVTFEEEKMAAFENNQHLLSLATSLD</sequence>
<organism evidence="1 2">
    <name type="scientific">Catharanthus roseus</name>
    <name type="common">Madagascar periwinkle</name>
    <name type="synonym">Vinca rosea</name>
    <dbReference type="NCBI Taxonomy" id="4058"/>
    <lineage>
        <taxon>Eukaryota</taxon>
        <taxon>Viridiplantae</taxon>
        <taxon>Streptophyta</taxon>
        <taxon>Embryophyta</taxon>
        <taxon>Tracheophyta</taxon>
        <taxon>Spermatophyta</taxon>
        <taxon>Magnoliopsida</taxon>
        <taxon>eudicotyledons</taxon>
        <taxon>Gunneridae</taxon>
        <taxon>Pentapetalae</taxon>
        <taxon>asterids</taxon>
        <taxon>lamiids</taxon>
        <taxon>Gentianales</taxon>
        <taxon>Apocynaceae</taxon>
        <taxon>Rauvolfioideae</taxon>
        <taxon>Vinceae</taxon>
        <taxon>Catharanthinae</taxon>
        <taxon>Catharanthus</taxon>
    </lineage>
</organism>
<name>A0ACC0BAN4_CATRO</name>
<keyword evidence="2" id="KW-1185">Reference proteome</keyword>
<protein>
    <submittedName>
        <fullName evidence="1">Uncharacterized protein</fullName>
    </submittedName>
</protein>
<comment type="caution">
    <text evidence="1">The sequence shown here is derived from an EMBL/GenBank/DDBJ whole genome shotgun (WGS) entry which is preliminary data.</text>
</comment>
<reference evidence="2" key="1">
    <citation type="journal article" date="2023" name="Nat. Plants">
        <title>Single-cell RNA sequencing provides a high-resolution roadmap for understanding the multicellular compartmentation of specialized metabolism.</title>
        <authorList>
            <person name="Sun S."/>
            <person name="Shen X."/>
            <person name="Li Y."/>
            <person name="Li Y."/>
            <person name="Wang S."/>
            <person name="Li R."/>
            <person name="Zhang H."/>
            <person name="Shen G."/>
            <person name="Guo B."/>
            <person name="Wei J."/>
            <person name="Xu J."/>
            <person name="St-Pierre B."/>
            <person name="Chen S."/>
            <person name="Sun C."/>
        </authorList>
    </citation>
    <scope>NUCLEOTIDE SEQUENCE [LARGE SCALE GENOMIC DNA]</scope>
</reference>
<evidence type="ECO:0000313" key="1">
    <source>
        <dbReference type="EMBL" id="KAI5669707.1"/>
    </source>
</evidence>
<accession>A0ACC0BAN4</accession>
<evidence type="ECO:0000313" key="2">
    <source>
        <dbReference type="Proteomes" id="UP001060085"/>
    </source>
</evidence>
<dbReference type="EMBL" id="CM044704">
    <property type="protein sequence ID" value="KAI5669707.1"/>
    <property type="molecule type" value="Genomic_DNA"/>
</dbReference>